<accession>A0AAV4ZB71</accession>
<organism evidence="1 2">
    <name type="scientific">Methylobacterium bullatum</name>
    <dbReference type="NCBI Taxonomy" id="570505"/>
    <lineage>
        <taxon>Bacteria</taxon>
        <taxon>Pseudomonadati</taxon>
        <taxon>Pseudomonadota</taxon>
        <taxon>Alphaproteobacteria</taxon>
        <taxon>Hyphomicrobiales</taxon>
        <taxon>Methylobacteriaceae</taxon>
        <taxon>Methylobacterium</taxon>
    </lineage>
</organism>
<dbReference type="InterPro" id="IPR006450">
    <property type="entry name" value="Phage_HK97_gp6-like"/>
</dbReference>
<dbReference type="RefSeq" id="WP_192215662.1">
    <property type="nucleotide sequence ID" value="NZ_BPQF01000019.1"/>
</dbReference>
<proteinExistence type="predicted"/>
<dbReference type="Gene3D" id="1.10.3230.30">
    <property type="entry name" value="Phage gp6-like head-tail connector protein"/>
    <property type="match status" value="1"/>
</dbReference>
<comment type="caution">
    <text evidence="1">The sequence shown here is derived from an EMBL/GenBank/DDBJ whole genome shotgun (WGS) entry which is preliminary data.</text>
</comment>
<dbReference type="Pfam" id="PF05135">
    <property type="entry name" value="Phage_connect_1"/>
    <property type="match status" value="1"/>
</dbReference>
<evidence type="ECO:0000313" key="2">
    <source>
        <dbReference type="Proteomes" id="UP001055307"/>
    </source>
</evidence>
<reference evidence="1" key="1">
    <citation type="journal article" date="2016" name="Front. Microbiol.">
        <title>Genome Sequence of the Piezophilic, Mesophilic Sulfate-Reducing Bacterium Desulfovibrio indicus J2T.</title>
        <authorList>
            <person name="Cao J."/>
            <person name="Maignien L."/>
            <person name="Shao Z."/>
            <person name="Alain K."/>
            <person name="Jebbar M."/>
        </authorList>
    </citation>
    <scope>NUCLEOTIDE SEQUENCE</scope>
    <source>
        <strain evidence="1">DSM 21893</strain>
    </source>
</reference>
<evidence type="ECO:0000313" key="1">
    <source>
        <dbReference type="EMBL" id="GJD41313.1"/>
    </source>
</evidence>
<sequence length="95" mass="10768">MPALISLETAKRHLLIDYDDRDEDIQAKAEEATDIVVDYLKRPDHGWTFETVPGRVRAAILLTLGVIYEDREGQVDPLSDAVRSLLHRMRDPALA</sequence>
<keyword evidence="2" id="KW-1185">Reference proteome</keyword>
<dbReference type="NCBIfam" id="TIGR01560">
    <property type="entry name" value="put_DNA_pack"/>
    <property type="match status" value="1"/>
</dbReference>
<dbReference type="EMBL" id="BPQF01000019">
    <property type="protein sequence ID" value="GJD41313.1"/>
    <property type="molecule type" value="Genomic_DNA"/>
</dbReference>
<dbReference type="CDD" id="cd08054">
    <property type="entry name" value="gp6"/>
    <property type="match status" value="1"/>
</dbReference>
<reference evidence="1" key="2">
    <citation type="submission" date="2021-08" db="EMBL/GenBank/DDBJ databases">
        <authorList>
            <person name="Tani A."/>
            <person name="Ola A."/>
            <person name="Ogura Y."/>
            <person name="Katsura K."/>
            <person name="Hayashi T."/>
        </authorList>
    </citation>
    <scope>NUCLEOTIDE SEQUENCE</scope>
    <source>
        <strain evidence="1">DSM 21893</strain>
    </source>
</reference>
<dbReference type="Proteomes" id="UP001055307">
    <property type="component" value="Unassembled WGS sequence"/>
</dbReference>
<dbReference type="InterPro" id="IPR021146">
    <property type="entry name" value="Phage_gp6-like_head-tail"/>
</dbReference>
<protein>
    <recommendedName>
        <fullName evidence="3">Phage gp6-like head-tail connector protein</fullName>
    </recommendedName>
</protein>
<dbReference type="AlphaFoldDB" id="A0AAV4ZB71"/>
<evidence type="ECO:0008006" key="3">
    <source>
        <dbReference type="Google" id="ProtNLM"/>
    </source>
</evidence>
<name>A0AAV4ZB71_9HYPH</name>
<gene>
    <name evidence="1" type="ORF">OICFNHDK_3796</name>
</gene>